<keyword evidence="4" id="KW-0624">Polysaccharide degradation</keyword>
<gene>
    <name evidence="4" type="ORF">BST83_19075</name>
</gene>
<dbReference type="SUPFAM" id="SSF53474">
    <property type="entry name" value="alpha/beta-Hydrolases"/>
    <property type="match status" value="1"/>
</dbReference>
<keyword evidence="5" id="KW-1185">Reference proteome</keyword>
<dbReference type="Pfam" id="PF07859">
    <property type="entry name" value="Abhydrolase_3"/>
    <property type="match status" value="1"/>
</dbReference>
<evidence type="ECO:0000256" key="2">
    <source>
        <dbReference type="SAM" id="SignalP"/>
    </source>
</evidence>
<evidence type="ECO:0000256" key="1">
    <source>
        <dbReference type="ARBA" id="ARBA00022801"/>
    </source>
</evidence>
<keyword evidence="2" id="KW-0732">Signal</keyword>
<feature type="domain" description="Alpha/beta hydrolase fold-3" evidence="3">
    <location>
        <begin position="83"/>
        <end position="197"/>
    </location>
</feature>
<evidence type="ECO:0000313" key="4">
    <source>
        <dbReference type="EMBL" id="PQB03387.1"/>
    </source>
</evidence>
<dbReference type="InterPro" id="IPR029058">
    <property type="entry name" value="AB_hydrolase_fold"/>
</dbReference>
<dbReference type="InterPro" id="IPR013094">
    <property type="entry name" value="AB_hydrolase_3"/>
</dbReference>
<evidence type="ECO:0000313" key="5">
    <source>
        <dbReference type="Proteomes" id="UP000239522"/>
    </source>
</evidence>
<dbReference type="PANTHER" id="PTHR48081:SF6">
    <property type="entry name" value="PEPTIDASE S9 PROLYL OLIGOPEPTIDASE CATALYTIC DOMAIN-CONTAINING PROTEIN"/>
    <property type="match status" value="1"/>
</dbReference>
<keyword evidence="1 4" id="KW-0378">Hydrolase</keyword>
<protein>
    <submittedName>
        <fullName evidence="4">Xylanase</fullName>
    </submittedName>
</protein>
<sequence length="284" mass="31481">MKLFFTLILILFFTMTNDAQTSDVIYLWPDKVPGQIEVKQRPTQSSNKTGNVIRLNEVTNPALIAYEPKASNNNGVSIIICPGGGYGILAIDLEGYEIAEWLSKLGYTAYVLQYRVPNKRKEALYDLQRAIKVIRSKEVASSSNTKKLGVIGFSAGGSLSARASTRFSEESYTLMDDIDTISSRPDFALLIYPAYLDEGENRKLSPELLVNPQTPPMFIFATADDKYGNSALVMTTALRDHKLPVELHLLPKGGHGYGIRSGNIAAETWPSLAETWLRNEVLNK</sequence>
<dbReference type="Proteomes" id="UP000239522">
    <property type="component" value="Unassembled WGS sequence"/>
</dbReference>
<feature type="signal peptide" evidence="2">
    <location>
        <begin position="1"/>
        <end position="21"/>
    </location>
</feature>
<feature type="chain" id="PRO_5015536885" evidence="2">
    <location>
        <begin position="22"/>
        <end position="284"/>
    </location>
</feature>
<organism evidence="4 5">
    <name type="scientific">Polaribacter filamentus</name>
    <dbReference type="NCBI Taxonomy" id="53483"/>
    <lineage>
        <taxon>Bacteria</taxon>
        <taxon>Pseudomonadati</taxon>
        <taxon>Bacteroidota</taxon>
        <taxon>Flavobacteriia</taxon>
        <taxon>Flavobacteriales</taxon>
        <taxon>Flavobacteriaceae</taxon>
    </lineage>
</organism>
<dbReference type="GO" id="GO:0045493">
    <property type="term" value="P:xylan catabolic process"/>
    <property type="evidence" value="ECO:0007669"/>
    <property type="project" value="UniProtKB-KW"/>
</dbReference>
<dbReference type="EMBL" id="MQUA01000014">
    <property type="protein sequence ID" value="PQB03387.1"/>
    <property type="molecule type" value="Genomic_DNA"/>
</dbReference>
<dbReference type="Gene3D" id="3.40.50.1820">
    <property type="entry name" value="alpha/beta hydrolase"/>
    <property type="match status" value="1"/>
</dbReference>
<evidence type="ECO:0000259" key="3">
    <source>
        <dbReference type="Pfam" id="PF07859"/>
    </source>
</evidence>
<keyword evidence="4" id="KW-0858">Xylan degradation</keyword>
<accession>A0A2S7KL92</accession>
<keyword evidence="4" id="KW-0119">Carbohydrate metabolism</keyword>
<dbReference type="InterPro" id="IPR050300">
    <property type="entry name" value="GDXG_lipolytic_enzyme"/>
</dbReference>
<dbReference type="PANTHER" id="PTHR48081">
    <property type="entry name" value="AB HYDROLASE SUPERFAMILY PROTEIN C4A8.06C"/>
    <property type="match status" value="1"/>
</dbReference>
<reference evidence="4 5" key="1">
    <citation type="submission" date="2016-11" db="EMBL/GenBank/DDBJ databases">
        <title>Trade-off between light-utilization and light-protection in marine flavobacteria.</title>
        <authorList>
            <person name="Kumagai Y."/>
        </authorList>
    </citation>
    <scope>NUCLEOTIDE SEQUENCE [LARGE SCALE GENOMIC DNA]</scope>
    <source>
        <strain evidence="4 5">ATCC 700397</strain>
    </source>
</reference>
<comment type="caution">
    <text evidence="4">The sequence shown here is derived from an EMBL/GenBank/DDBJ whole genome shotgun (WGS) entry which is preliminary data.</text>
</comment>
<dbReference type="GO" id="GO:0016798">
    <property type="term" value="F:hydrolase activity, acting on glycosyl bonds"/>
    <property type="evidence" value="ECO:0007669"/>
    <property type="project" value="UniProtKB-KW"/>
</dbReference>
<keyword evidence="4" id="KW-0326">Glycosidase</keyword>
<name>A0A2S7KL92_9FLAO</name>
<dbReference type="AlphaFoldDB" id="A0A2S7KL92"/>
<proteinExistence type="predicted"/>